<dbReference type="EMBL" id="VSRR010062756">
    <property type="protein sequence ID" value="MPC83528.1"/>
    <property type="molecule type" value="Genomic_DNA"/>
</dbReference>
<feature type="region of interest" description="Disordered" evidence="1">
    <location>
        <begin position="1"/>
        <end position="50"/>
    </location>
</feature>
<evidence type="ECO:0000313" key="2">
    <source>
        <dbReference type="EMBL" id="MPC83528.1"/>
    </source>
</evidence>
<feature type="compositionally biased region" description="Low complexity" evidence="1">
    <location>
        <begin position="16"/>
        <end position="34"/>
    </location>
</feature>
<protein>
    <submittedName>
        <fullName evidence="2">Uncharacterized protein</fullName>
    </submittedName>
</protein>
<sequence length="117" mass="12975">MITSHNHTTIPHHHTTPLLHTPPHHITAPPYHTTTPHHHSTLHHITPPHHHTTTASVFISKVSLLGVALVLTHHHRWPGRLGIQGLGLEVAGRGRRPTPRDCGSGRSKISFVARDIF</sequence>
<gene>
    <name evidence="2" type="ORF">E2C01_078241</name>
</gene>
<accession>A0A5B7IS70</accession>
<proteinExistence type="predicted"/>
<dbReference type="AlphaFoldDB" id="A0A5B7IS70"/>
<keyword evidence="3" id="KW-1185">Reference proteome</keyword>
<dbReference type="Proteomes" id="UP000324222">
    <property type="component" value="Unassembled WGS sequence"/>
</dbReference>
<evidence type="ECO:0000256" key="1">
    <source>
        <dbReference type="SAM" id="MobiDB-lite"/>
    </source>
</evidence>
<feature type="compositionally biased region" description="Basic residues" evidence="1">
    <location>
        <begin position="35"/>
        <end position="50"/>
    </location>
</feature>
<name>A0A5B7IS70_PORTR</name>
<organism evidence="2 3">
    <name type="scientific">Portunus trituberculatus</name>
    <name type="common">Swimming crab</name>
    <name type="synonym">Neptunus trituberculatus</name>
    <dbReference type="NCBI Taxonomy" id="210409"/>
    <lineage>
        <taxon>Eukaryota</taxon>
        <taxon>Metazoa</taxon>
        <taxon>Ecdysozoa</taxon>
        <taxon>Arthropoda</taxon>
        <taxon>Crustacea</taxon>
        <taxon>Multicrustacea</taxon>
        <taxon>Malacostraca</taxon>
        <taxon>Eumalacostraca</taxon>
        <taxon>Eucarida</taxon>
        <taxon>Decapoda</taxon>
        <taxon>Pleocyemata</taxon>
        <taxon>Brachyura</taxon>
        <taxon>Eubrachyura</taxon>
        <taxon>Portunoidea</taxon>
        <taxon>Portunidae</taxon>
        <taxon>Portuninae</taxon>
        <taxon>Portunus</taxon>
    </lineage>
</organism>
<evidence type="ECO:0000313" key="3">
    <source>
        <dbReference type="Proteomes" id="UP000324222"/>
    </source>
</evidence>
<reference evidence="2 3" key="1">
    <citation type="submission" date="2019-05" db="EMBL/GenBank/DDBJ databases">
        <title>Another draft genome of Portunus trituberculatus and its Hox gene families provides insights of decapod evolution.</title>
        <authorList>
            <person name="Jeong J.-H."/>
            <person name="Song I."/>
            <person name="Kim S."/>
            <person name="Choi T."/>
            <person name="Kim D."/>
            <person name="Ryu S."/>
            <person name="Kim W."/>
        </authorList>
    </citation>
    <scope>NUCLEOTIDE SEQUENCE [LARGE SCALE GENOMIC DNA]</scope>
    <source>
        <tissue evidence="2">Muscle</tissue>
    </source>
</reference>
<comment type="caution">
    <text evidence="2">The sequence shown here is derived from an EMBL/GenBank/DDBJ whole genome shotgun (WGS) entry which is preliminary data.</text>
</comment>